<dbReference type="FunFam" id="1.25.40.10:FF:000330">
    <property type="entry name" value="Tetratricopeptide repeat (TPR)-like superfamily protein"/>
    <property type="match status" value="1"/>
</dbReference>
<accession>A0A5P1E3X4</accession>
<evidence type="ECO:0000256" key="1">
    <source>
        <dbReference type="ARBA" id="ARBA00022737"/>
    </source>
</evidence>
<dbReference type="SMART" id="SM00028">
    <property type="entry name" value="TPR"/>
    <property type="match status" value="3"/>
</dbReference>
<keyword evidence="1" id="KW-0677">Repeat</keyword>
<reference evidence="5" key="1">
    <citation type="journal article" date="2017" name="Nat. Commun.">
        <title>The asparagus genome sheds light on the origin and evolution of a young Y chromosome.</title>
        <authorList>
            <person name="Harkess A."/>
            <person name="Zhou J."/>
            <person name="Xu C."/>
            <person name="Bowers J.E."/>
            <person name="Van der Hulst R."/>
            <person name="Ayyampalayam S."/>
            <person name="Mercati F."/>
            <person name="Riccardi P."/>
            <person name="McKain M.R."/>
            <person name="Kakrana A."/>
            <person name="Tang H."/>
            <person name="Ray J."/>
            <person name="Groenendijk J."/>
            <person name="Arikit S."/>
            <person name="Mathioni S.M."/>
            <person name="Nakano M."/>
            <person name="Shan H."/>
            <person name="Telgmann-Rauber A."/>
            <person name="Kanno A."/>
            <person name="Yue Z."/>
            <person name="Chen H."/>
            <person name="Li W."/>
            <person name="Chen Y."/>
            <person name="Xu X."/>
            <person name="Zhang Y."/>
            <person name="Luo S."/>
            <person name="Chen H."/>
            <person name="Gao J."/>
            <person name="Mao Z."/>
            <person name="Pires J.C."/>
            <person name="Luo M."/>
            <person name="Kudrna D."/>
            <person name="Wing R.A."/>
            <person name="Meyers B.C."/>
            <person name="Yi K."/>
            <person name="Kong H."/>
            <person name="Lavrijsen P."/>
            <person name="Sunseri F."/>
            <person name="Falavigna A."/>
            <person name="Ye Y."/>
            <person name="Leebens-Mack J.H."/>
            <person name="Chen G."/>
        </authorList>
    </citation>
    <scope>NUCLEOTIDE SEQUENCE [LARGE SCALE GENOMIC DNA]</scope>
    <source>
        <strain evidence="5">cv. DH0086</strain>
    </source>
</reference>
<dbReference type="AlphaFoldDB" id="A0A5P1E3X4"/>
<evidence type="ECO:0000256" key="3">
    <source>
        <dbReference type="PROSITE-ProRule" id="PRU00339"/>
    </source>
</evidence>
<dbReference type="GO" id="GO:0016020">
    <property type="term" value="C:membrane"/>
    <property type="evidence" value="ECO:0007669"/>
    <property type="project" value="TreeGrafter"/>
</dbReference>
<dbReference type="Gene3D" id="1.25.40.10">
    <property type="entry name" value="Tetratricopeptide repeat domain"/>
    <property type="match status" value="1"/>
</dbReference>
<proteinExistence type="predicted"/>
<evidence type="ECO:0000256" key="2">
    <source>
        <dbReference type="ARBA" id="ARBA00022803"/>
    </source>
</evidence>
<feature type="repeat" description="TPR" evidence="3">
    <location>
        <begin position="254"/>
        <end position="287"/>
    </location>
</feature>
<dbReference type="GO" id="GO:0060090">
    <property type="term" value="F:molecular adaptor activity"/>
    <property type="evidence" value="ECO:0007669"/>
    <property type="project" value="TreeGrafter"/>
</dbReference>
<keyword evidence="2 3" id="KW-0802">TPR repeat</keyword>
<sequence>MAELRSDSAISRRVVRAFLDFLKSVQPAPGVDLEGLDVARECLEECFKLNSFSSDDGVPPGMLIKLFSSLENGAQCKEKSTVSPLMRESTSCTTSYSHQVKDSTDTEVKASNVEDQARGPYVLEGGCRDELFSKFFAALDKINFFKTSPNGVEDSAQVAKATELFNDVLMEMENCEAQTINLNNLAEMFKLKGNRSMQSKSYLEAIELYTCAIALDERNAVYYCNRAAAFTQINGYAEAIQDCVKSIEINPSYSKAYSRLGLAYYAQGNYSDALKGFLKALQLDPNNDSVIENIRVTQQKLREQHQQAEAAQVFFPSLL</sequence>
<dbReference type="PANTHER" id="PTHR45831:SF2">
    <property type="entry name" value="LD24721P"/>
    <property type="match status" value="1"/>
</dbReference>
<gene>
    <name evidence="4" type="ORF">A4U43_C10F18140</name>
</gene>
<evidence type="ECO:0000313" key="5">
    <source>
        <dbReference type="Proteomes" id="UP000243459"/>
    </source>
</evidence>
<name>A0A5P1E3X4_ASPOF</name>
<dbReference type="InterPro" id="IPR011990">
    <property type="entry name" value="TPR-like_helical_dom_sf"/>
</dbReference>
<dbReference type="InterPro" id="IPR047150">
    <property type="entry name" value="SGT"/>
</dbReference>
<dbReference type="Gramene" id="ONK57250">
    <property type="protein sequence ID" value="ONK57250"/>
    <property type="gene ID" value="A4U43_C10F18140"/>
</dbReference>
<keyword evidence="5" id="KW-1185">Reference proteome</keyword>
<evidence type="ECO:0000313" key="4">
    <source>
        <dbReference type="EMBL" id="ONK57250.1"/>
    </source>
</evidence>
<organism evidence="4 5">
    <name type="scientific">Asparagus officinalis</name>
    <name type="common">Garden asparagus</name>
    <dbReference type="NCBI Taxonomy" id="4686"/>
    <lineage>
        <taxon>Eukaryota</taxon>
        <taxon>Viridiplantae</taxon>
        <taxon>Streptophyta</taxon>
        <taxon>Embryophyta</taxon>
        <taxon>Tracheophyta</taxon>
        <taxon>Spermatophyta</taxon>
        <taxon>Magnoliopsida</taxon>
        <taxon>Liliopsida</taxon>
        <taxon>Asparagales</taxon>
        <taxon>Asparagaceae</taxon>
        <taxon>Asparagoideae</taxon>
        <taxon>Asparagus</taxon>
    </lineage>
</organism>
<dbReference type="Proteomes" id="UP000243459">
    <property type="component" value="Chromosome 10"/>
</dbReference>
<dbReference type="PROSITE" id="PS50293">
    <property type="entry name" value="TPR_REGION"/>
    <property type="match status" value="1"/>
</dbReference>
<dbReference type="Gene3D" id="1.20.5.420">
    <property type="entry name" value="Immunoglobulin FC, subunit C"/>
    <property type="match status" value="1"/>
</dbReference>
<protein>
    <submittedName>
        <fullName evidence="4">Uncharacterized protein</fullName>
    </submittedName>
</protein>
<dbReference type="Pfam" id="PF00515">
    <property type="entry name" value="TPR_1"/>
    <property type="match status" value="1"/>
</dbReference>
<dbReference type="InterPro" id="IPR019734">
    <property type="entry name" value="TPR_rpt"/>
</dbReference>
<dbReference type="PROSITE" id="PS50005">
    <property type="entry name" value="TPR"/>
    <property type="match status" value="1"/>
</dbReference>
<dbReference type="SUPFAM" id="SSF48452">
    <property type="entry name" value="TPR-like"/>
    <property type="match status" value="1"/>
</dbReference>
<dbReference type="PANTHER" id="PTHR45831">
    <property type="entry name" value="LD24721P"/>
    <property type="match status" value="1"/>
</dbReference>
<dbReference type="GO" id="GO:0006620">
    <property type="term" value="P:post-translational protein targeting to endoplasmic reticulum membrane"/>
    <property type="evidence" value="ECO:0007669"/>
    <property type="project" value="TreeGrafter"/>
</dbReference>
<dbReference type="EMBL" id="CM007390">
    <property type="protein sequence ID" value="ONK57250.1"/>
    <property type="molecule type" value="Genomic_DNA"/>
</dbReference>
<dbReference type="OMA" id="PFTMPFD"/>
<dbReference type="GO" id="GO:0072380">
    <property type="term" value="C:TRC complex"/>
    <property type="evidence" value="ECO:0007669"/>
    <property type="project" value="TreeGrafter"/>
</dbReference>